<keyword evidence="8 10" id="KW-0472">Membrane</keyword>
<evidence type="ECO:0000256" key="7">
    <source>
        <dbReference type="ARBA" id="ARBA00022989"/>
    </source>
</evidence>
<dbReference type="Pfam" id="PF07074">
    <property type="entry name" value="TRAP-gamma"/>
    <property type="match status" value="1"/>
</dbReference>
<sequence>MAEVDEFSAFRHENDVSIEQRVVYFINSLIVALVPVYLYHAIFFMSIDDHMIIYGSVTLFAAIVLTFAYNNIYRMKRLKLSASREHISIASKNKGGDKKKIAAAQKEVQALVTSHEAIAASIMYNNAVFLICVSIFSFIIFKNVPLVYNYIISISLGAGLTSFLSTSSKH</sequence>
<name>A0AAN7YV29_9MYCE</name>
<reference evidence="11 12" key="1">
    <citation type="submission" date="2023-11" db="EMBL/GenBank/DDBJ databases">
        <title>Dfirmibasis_genome.</title>
        <authorList>
            <person name="Edelbroek B."/>
            <person name="Kjellin J."/>
            <person name="Jerlstrom-Hultqvist J."/>
            <person name="Soderbom F."/>
        </authorList>
    </citation>
    <scope>NUCLEOTIDE SEQUENCE [LARGE SCALE GENOMIC DNA]</scope>
    <source>
        <strain evidence="11 12">TNS-C-14</strain>
    </source>
</reference>
<evidence type="ECO:0000256" key="8">
    <source>
        <dbReference type="ARBA" id="ARBA00023136"/>
    </source>
</evidence>
<gene>
    <name evidence="11" type="ORF">RB653_007916</name>
</gene>
<keyword evidence="12" id="KW-1185">Reference proteome</keyword>
<feature type="transmembrane region" description="Helical" evidence="10">
    <location>
        <begin position="22"/>
        <end position="45"/>
    </location>
</feature>
<evidence type="ECO:0000256" key="3">
    <source>
        <dbReference type="ARBA" id="ARBA00007990"/>
    </source>
</evidence>
<dbReference type="AlphaFoldDB" id="A0AAN7YV29"/>
<feature type="transmembrane region" description="Helical" evidence="10">
    <location>
        <begin position="122"/>
        <end position="141"/>
    </location>
</feature>
<comment type="function">
    <text evidence="1">TRAP proteins are part of a complex whose function is to bind calcium to the ER membrane and thereby regulate the retention of ER resident proteins.</text>
</comment>
<dbReference type="GO" id="GO:0006614">
    <property type="term" value="P:SRP-dependent cotranslational protein targeting to membrane"/>
    <property type="evidence" value="ECO:0007669"/>
    <property type="project" value="InterPro"/>
</dbReference>
<dbReference type="Proteomes" id="UP001344447">
    <property type="component" value="Unassembled WGS sequence"/>
</dbReference>
<dbReference type="PANTHER" id="PTHR13399:SF2">
    <property type="entry name" value="TRANSLOCON-ASSOCIATED PROTEIN SUBUNIT GAMMA"/>
    <property type="match status" value="1"/>
</dbReference>
<accession>A0AAN7YV29</accession>
<comment type="caution">
    <text evidence="11">The sequence shown here is derived from an EMBL/GenBank/DDBJ whole genome shotgun (WGS) entry which is preliminary data.</text>
</comment>
<comment type="subcellular location">
    <subcellularLocation>
        <location evidence="2">Endoplasmic reticulum membrane</location>
        <topology evidence="2">Multi-pass membrane protein</topology>
    </subcellularLocation>
</comment>
<protein>
    <recommendedName>
        <fullName evidence="4">Translocon-associated protein subunit gamma</fullName>
    </recommendedName>
    <alternativeName>
        <fullName evidence="9">Signal sequence receptor subunit gamma</fullName>
    </alternativeName>
</protein>
<evidence type="ECO:0000256" key="2">
    <source>
        <dbReference type="ARBA" id="ARBA00004477"/>
    </source>
</evidence>
<dbReference type="PANTHER" id="PTHR13399">
    <property type="entry name" value="TRANSLOCON-ASSOCIATED PROTEIN TRAP , GAMMA SUBUNIT"/>
    <property type="match status" value="1"/>
</dbReference>
<feature type="transmembrane region" description="Helical" evidence="10">
    <location>
        <begin position="51"/>
        <end position="69"/>
    </location>
</feature>
<proteinExistence type="inferred from homology"/>
<dbReference type="EMBL" id="JAVFKY010000005">
    <property type="protein sequence ID" value="KAK5576772.1"/>
    <property type="molecule type" value="Genomic_DNA"/>
</dbReference>
<organism evidence="11 12">
    <name type="scientific">Dictyostelium firmibasis</name>
    <dbReference type="NCBI Taxonomy" id="79012"/>
    <lineage>
        <taxon>Eukaryota</taxon>
        <taxon>Amoebozoa</taxon>
        <taxon>Evosea</taxon>
        <taxon>Eumycetozoa</taxon>
        <taxon>Dictyostelia</taxon>
        <taxon>Dictyosteliales</taxon>
        <taxon>Dictyosteliaceae</taxon>
        <taxon>Dictyostelium</taxon>
    </lineage>
</organism>
<evidence type="ECO:0000256" key="9">
    <source>
        <dbReference type="ARBA" id="ARBA00030917"/>
    </source>
</evidence>
<evidence type="ECO:0000313" key="11">
    <source>
        <dbReference type="EMBL" id="KAK5576772.1"/>
    </source>
</evidence>
<evidence type="ECO:0000256" key="10">
    <source>
        <dbReference type="SAM" id="Phobius"/>
    </source>
</evidence>
<evidence type="ECO:0000256" key="6">
    <source>
        <dbReference type="ARBA" id="ARBA00022824"/>
    </source>
</evidence>
<keyword evidence="7 10" id="KW-1133">Transmembrane helix</keyword>
<evidence type="ECO:0000256" key="4">
    <source>
        <dbReference type="ARBA" id="ARBA00022231"/>
    </source>
</evidence>
<keyword evidence="5 10" id="KW-0812">Transmembrane</keyword>
<evidence type="ECO:0000256" key="5">
    <source>
        <dbReference type="ARBA" id="ARBA00022692"/>
    </source>
</evidence>
<evidence type="ECO:0000313" key="12">
    <source>
        <dbReference type="Proteomes" id="UP001344447"/>
    </source>
</evidence>
<keyword evidence="6" id="KW-0256">Endoplasmic reticulum</keyword>
<comment type="similarity">
    <text evidence="3">Belongs to the TRAP-gamma family.</text>
</comment>
<dbReference type="GO" id="GO:0005789">
    <property type="term" value="C:endoplasmic reticulum membrane"/>
    <property type="evidence" value="ECO:0007669"/>
    <property type="project" value="UniProtKB-SubCell"/>
</dbReference>
<evidence type="ECO:0000256" key="1">
    <source>
        <dbReference type="ARBA" id="ARBA00002838"/>
    </source>
</evidence>
<feature type="transmembrane region" description="Helical" evidence="10">
    <location>
        <begin position="147"/>
        <end position="166"/>
    </location>
</feature>
<dbReference type="InterPro" id="IPR009779">
    <property type="entry name" value="SSR3"/>
</dbReference>